<gene>
    <name evidence="3" type="ORF">L2504_03330</name>
    <name evidence="2" type="ORF">L2724_09220</name>
</gene>
<feature type="domain" description="GyrI-like small molecule binding" evidence="1">
    <location>
        <begin position="19"/>
        <end position="208"/>
    </location>
</feature>
<organism evidence="2 4">
    <name type="scientific">Limosilactobacillus vaginalis</name>
    <dbReference type="NCBI Taxonomy" id="1633"/>
    <lineage>
        <taxon>Bacteria</taxon>
        <taxon>Bacillati</taxon>
        <taxon>Bacillota</taxon>
        <taxon>Bacilli</taxon>
        <taxon>Lactobacillales</taxon>
        <taxon>Lactobacillaceae</taxon>
        <taxon>Limosilactobacillus</taxon>
    </lineage>
</organism>
<dbReference type="Gene3D" id="3.20.80.10">
    <property type="entry name" value="Regulatory factor, effector binding domain"/>
    <property type="match status" value="1"/>
</dbReference>
<dbReference type="RefSeq" id="WP_124031494.1">
    <property type="nucleotide sequence ID" value="NZ_CAKMAX010000020.1"/>
</dbReference>
<evidence type="ECO:0000313" key="3">
    <source>
        <dbReference type="EMBL" id="MCZ3781178.1"/>
    </source>
</evidence>
<dbReference type="Pfam" id="PF06445">
    <property type="entry name" value="GyrI-like"/>
    <property type="match status" value="1"/>
</dbReference>
<keyword evidence="5" id="KW-1185">Reference proteome</keyword>
<dbReference type="InterPro" id="IPR011256">
    <property type="entry name" value="Reg_factor_effector_dom_sf"/>
</dbReference>
<sequence>MAYDFKKEQKELYRPGKRPAIIKVPPMNYLAVQGKGDPNAENGEYNQALQPLYGIAYTIKMSKKGDYQIPGYFDFVVPPLEGMWWQPGVQGVDYQHKEKFNFISLIRMPDFVTTDVFDWAIKTATEKKQTDFSKVEFKTIDEGLCAQILHVGPYDDEPATVEKLHEFIANNGLKLDINDHRHHHEIYLSDPRRTKPANLKTVLRLPVKKQ</sequence>
<protein>
    <submittedName>
        <fullName evidence="2">GyrI-like domain-containing protein</fullName>
    </submittedName>
</protein>
<reference evidence="2 5" key="1">
    <citation type="submission" date="2022-01" db="EMBL/GenBank/DDBJ databases">
        <title>VMRC isolate genome collection.</title>
        <authorList>
            <person name="France M."/>
            <person name="Rutt L."/>
            <person name="Humphrys M."/>
            <person name="Ravel J."/>
        </authorList>
    </citation>
    <scope>NUCLEOTIDE SEQUENCE</scope>
    <source>
        <strain evidence="3 5">C0030B4</strain>
        <strain evidence="2">C0048A1</strain>
    </source>
</reference>
<evidence type="ECO:0000259" key="1">
    <source>
        <dbReference type="Pfam" id="PF06445"/>
    </source>
</evidence>
<name>A0AAP3GRS4_9LACO</name>
<dbReference type="InterPro" id="IPR029442">
    <property type="entry name" value="GyrI-like"/>
</dbReference>
<dbReference type="AlphaFoldDB" id="A0AAP3GRS4"/>
<dbReference type="Proteomes" id="UP001527392">
    <property type="component" value="Unassembled WGS sequence"/>
</dbReference>
<proteinExistence type="predicted"/>
<dbReference type="Proteomes" id="UP001212401">
    <property type="component" value="Unassembled WGS sequence"/>
</dbReference>
<dbReference type="EMBL" id="JAKHPH010000044">
    <property type="protein sequence ID" value="MCZ3668422.1"/>
    <property type="molecule type" value="Genomic_DNA"/>
</dbReference>
<dbReference type="EMBL" id="JAKHMS010000004">
    <property type="protein sequence ID" value="MCZ3781178.1"/>
    <property type="molecule type" value="Genomic_DNA"/>
</dbReference>
<dbReference type="SUPFAM" id="SSF55136">
    <property type="entry name" value="Probable bacterial effector-binding domain"/>
    <property type="match status" value="1"/>
</dbReference>
<dbReference type="InterPro" id="IPR008319">
    <property type="entry name" value="GyrI-like_CCH_Lin2189-like"/>
</dbReference>
<dbReference type="GeneID" id="75082969"/>
<comment type="caution">
    <text evidence="2">The sequence shown here is derived from an EMBL/GenBank/DDBJ whole genome shotgun (WGS) entry which is preliminary data.</text>
</comment>
<evidence type="ECO:0000313" key="2">
    <source>
        <dbReference type="EMBL" id="MCZ3668422.1"/>
    </source>
</evidence>
<evidence type="ECO:0000313" key="5">
    <source>
        <dbReference type="Proteomes" id="UP001527392"/>
    </source>
</evidence>
<dbReference type="PIRSF" id="PIRSF031644">
    <property type="entry name" value="UCP031644"/>
    <property type="match status" value="1"/>
</dbReference>
<accession>A0AAP3GRS4</accession>
<evidence type="ECO:0000313" key="4">
    <source>
        <dbReference type="Proteomes" id="UP001212401"/>
    </source>
</evidence>